<evidence type="ECO:0000259" key="11">
    <source>
        <dbReference type="Pfam" id="PF13877"/>
    </source>
</evidence>
<evidence type="ECO:0000259" key="12">
    <source>
        <dbReference type="Pfam" id="PF15867"/>
    </source>
</evidence>
<dbReference type="GO" id="GO:0031514">
    <property type="term" value="C:motile cilium"/>
    <property type="evidence" value="ECO:0007669"/>
    <property type="project" value="UniProtKB-SubCell"/>
</dbReference>
<evidence type="ECO:0000256" key="10">
    <source>
        <dbReference type="ARBA" id="ARBA00049986"/>
    </source>
</evidence>
<comment type="function">
    <text evidence="1">Dynein-attachment factor required for cilia motility.</text>
</comment>
<dbReference type="KEGG" id="pvt:110081366"/>
<dbReference type="InParanoid" id="A0A6J0U5V5"/>
<sequence length="253" mass="29255">MMLGWQLFSMEDVIDFRALEKELEEAIASDEKYQRENAAKFRAVHQKVASYEEFRDIVRASHLKPLEKKDKMKNKRSVLWNSCAVKSDCVQQSEVELPQELERLPENSSEFYRDWRRGMKSSQERYQFLLQLGSQNLGRIFQTDLAFGLLGEFLTVLTEGACTEDRDSILEILETFAGTKRFGLNVELLSEQEMRVCKVLFKKLQEMGTGSGDIPELSHASDEDVAAENQIPCQPDGPFERKLMELMHIYQVL</sequence>
<dbReference type="Pfam" id="PF15867">
    <property type="entry name" value="Dynein_attach_N"/>
    <property type="match status" value="1"/>
</dbReference>
<comment type="subunit">
    <text evidence="4">Homodimer.</text>
</comment>
<dbReference type="InterPro" id="IPR025986">
    <property type="entry name" value="RPAP3-like_C"/>
</dbReference>
<dbReference type="CTD" id="388389"/>
<dbReference type="Proteomes" id="UP001652642">
    <property type="component" value="Chromosome 6"/>
</dbReference>
<organism evidence="13 14">
    <name type="scientific">Pogona vitticeps</name>
    <name type="common">central bearded dragon</name>
    <dbReference type="NCBI Taxonomy" id="103695"/>
    <lineage>
        <taxon>Eukaryota</taxon>
        <taxon>Metazoa</taxon>
        <taxon>Chordata</taxon>
        <taxon>Craniata</taxon>
        <taxon>Vertebrata</taxon>
        <taxon>Euteleostomi</taxon>
        <taxon>Lepidosauria</taxon>
        <taxon>Squamata</taxon>
        <taxon>Bifurcata</taxon>
        <taxon>Unidentata</taxon>
        <taxon>Episquamata</taxon>
        <taxon>Toxicofera</taxon>
        <taxon>Iguania</taxon>
        <taxon>Acrodonta</taxon>
        <taxon>Agamidae</taxon>
        <taxon>Amphibolurinae</taxon>
        <taxon>Pogona</taxon>
    </lineage>
</organism>
<evidence type="ECO:0000313" key="13">
    <source>
        <dbReference type="Proteomes" id="UP001652642"/>
    </source>
</evidence>
<keyword evidence="13" id="KW-1185">Reference proteome</keyword>
<gene>
    <name evidence="14" type="primary">DNAAF19</name>
</gene>
<comment type="similarity">
    <text evidence="10">Belongs to the DNAAF19/PR46b family.</text>
</comment>
<keyword evidence="8" id="KW-0969">Cilium</keyword>
<evidence type="ECO:0000256" key="2">
    <source>
        <dbReference type="ARBA" id="ARBA00004230"/>
    </source>
</evidence>
<dbReference type="InterPro" id="IPR031733">
    <property type="entry name" value="Dynein_attach_N"/>
</dbReference>
<evidence type="ECO:0000313" key="14">
    <source>
        <dbReference type="RefSeq" id="XP_020653654.2"/>
    </source>
</evidence>
<evidence type="ECO:0000256" key="9">
    <source>
        <dbReference type="ARBA" id="ARBA00023273"/>
    </source>
</evidence>
<keyword evidence="9" id="KW-0966">Cell projection</keyword>
<evidence type="ECO:0000256" key="5">
    <source>
        <dbReference type="ARBA" id="ARBA00022490"/>
    </source>
</evidence>
<comment type="subcellular location">
    <subcellularLocation>
        <location evidence="2">Cell projection</location>
        <location evidence="2">Cilium</location>
        <location evidence="2">Flagellum</location>
    </subcellularLocation>
    <subcellularLocation>
        <location evidence="3">Cytoplasm</location>
    </subcellularLocation>
</comment>
<keyword evidence="5" id="KW-0963">Cytoplasm</keyword>
<evidence type="ECO:0000256" key="3">
    <source>
        <dbReference type="ARBA" id="ARBA00004496"/>
    </source>
</evidence>
<dbReference type="GO" id="GO:0005576">
    <property type="term" value="C:extracellular region"/>
    <property type="evidence" value="ECO:0007669"/>
    <property type="project" value="GOC"/>
</dbReference>
<dbReference type="RefSeq" id="XP_020653654.2">
    <property type="nucleotide sequence ID" value="XM_020797995.2"/>
</dbReference>
<evidence type="ECO:0000256" key="7">
    <source>
        <dbReference type="ARBA" id="ARBA00022846"/>
    </source>
</evidence>
<evidence type="ECO:0000256" key="8">
    <source>
        <dbReference type="ARBA" id="ARBA00023069"/>
    </source>
</evidence>
<dbReference type="GO" id="GO:0036157">
    <property type="term" value="C:outer dynein arm"/>
    <property type="evidence" value="ECO:0007669"/>
    <property type="project" value="InterPro"/>
</dbReference>
<reference evidence="14" key="1">
    <citation type="submission" date="2025-08" db="UniProtKB">
        <authorList>
            <consortium name="RefSeq"/>
        </authorList>
    </citation>
    <scope>IDENTIFICATION</scope>
</reference>
<evidence type="ECO:0000256" key="4">
    <source>
        <dbReference type="ARBA" id="ARBA00011738"/>
    </source>
</evidence>
<dbReference type="GO" id="GO:0007368">
    <property type="term" value="P:determination of left/right symmetry"/>
    <property type="evidence" value="ECO:0007669"/>
    <property type="project" value="TreeGrafter"/>
</dbReference>
<evidence type="ECO:0000256" key="6">
    <source>
        <dbReference type="ARBA" id="ARBA00022794"/>
    </source>
</evidence>
<dbReference type="OrthoDB" id="447931at2759"/>
<evidence type="ECO:0000256" key="1">
    <source>
        <dbReference type="ARBA" id="ARBA00004048"/>
    </source>
</evidence>
<dbReference type="GeneID" id="110081366"/>
<accession>A0A6J0U5V5</accession>
<dbReference type="PANTHER" id="PTHR28572:SF1">
    <property type="entry name" value="COILED-COIL DOMAIN-CONTAINING PROTEIN 103"/>
    <property type="match status" value="1"/>
</dbReference>
<keyword evidence="7" id="KW-0282">Flagellum</keyword>
<feature type="domain" description="RNA-polymerase II-associated protein 3-like C-terminal" evidence="11">
    <location>
        <begin position="105"/>
        <end position="193"/>
    </location>
</feature>
<protein>
    <submittedName>
        <fullName evidence="14">Dynein axonemal assembly factor 19 isoform X1</fullName>
    </submittedName>
</protein>
<dbReference type="Pfam" id="PF13877">
    <property type="entry name" value="RPAP3_C"/>
    <property type="match status" value="1"/>
</dbReference>
<proteinExistence type="inferred from homology"/>
<keyword evidence="6" id="KW-0970">Cilium biogenesis/degradation</keyword>
<name>A0A6J0U5V5_9SAUR</name>
<feature type="domain" description="Dynein attachment factor N-terminal" evidence="12">
    <location>
        <begin position="14"/>
        <end position="81"/>
    </location>
</feature>
<dbReference type="InterPro" id="IPR042422">
    <property type="entry name" value="CC103"/>
</dbReference>
<dbReference type="PANTHER" id="PTHR28572">
    <property type="entry name" value="COILED-COIL DOMAIN-CONTAINING PROTEIN 103"/>
    <property type="match status" value="1"/>
</dbReference>
<dbReference type="AlphaFoldDB" id="A0A6J0U5V5"/>
<dbReference type="GO" id="GO:0003351">
    <property type="term" value="P:epithelial cilium movement involved in extracellular fluid movement"/>
    <property type="evidence" value="ECO:0007669"/>
    <property type="project" value="TreeGrafter"/>
</dbReference>
<dbReference type="GO" id="GO:0036159">
    <property type="term" value="P:inner dynein arm assembly"/>
    <property type="evidence" value="ECO:0007669"/>
    <property type="project" value="TreeGrafter"/>
</dbReference>